<name>A0A1I4XCU0_9GAMM</name>
<dbReference type="OrthoDB" id="9790815at2"/>
<protein>
    <submittedName>
        <fullName evidence="4">6-phosphogluconolactonase</fullName>
    </submittedName>
</protein>
<dbReference type="GO" id="GO:0005829">
    <property type="term" value="C:cytosol"/>
    <property type="evidence" value="ECO:0007669"/>
    <property type="project" value="TreeGrafter"/>
</dbReference>
<dbReference type="GO" id="GO:0006006">
    <property type="term" value="P:glucose metabolic process"/>
    <property type="evidence" value="ECO:0007669"/>
    <property type="project" value="UniProtKB-KW"/>
</dbReference>
<evidence type="ECO:0000256" key="2">
    <source>
        <dbReference type="ARBA" id="ARBA00022526"/>
    </source>
</evidence>
<dbReference type="AlphaFoldDB" id="A0A1I4XCU0"/>
<dbReference type="Proteomes" id="UP000198968">
    <property type="component" value="Unassembled WGS sequence"/>
</dbReference>
<dbReference type="SUPFAM" id="SSF50974">
    <property type="entry name" value="Nitrous oxide reductase, N-terminal domain"/>
    <property type="match status" value="2"/>
</dbReference>
<evidence type="ECO:0000313" key="5">
    <source>
        <dbReference type="Proteomes" id="UP000198968"/>
    </source>
</evidence>
<dbReference type="PANTHER" id="PTHR30344">
    <property type="entry name" value="6-PHOSPHOGLUCONOLACTONASE-RELATED"/>
    <property type="match status" value="1"/>
</dbReference>
<feature type="chain" id="PRO_5011527285" evidence="3">
    <location>
        <begin position="22"/>
        <end position="370"/>
    </location>
</feature>
<evidence type="ECO:0000313" key="4">
    <source>
        <dbReference type="EMBL" id="SFN23069.1"/>
    </source>
</evidence>
<dbReference type="InterPro" id="IPR050282">
    <property type="entry name" value="Cycloisomerase_2"/>
</dbReference>
<dbReference type="Pfam" id="PF10282">
    <property type="entry name" value="Lactonase"/>
    <property type="match status" value="1"/>
</dbReference>
<dbReference type="PANTHER" id="PTHR30344:SF1">
    <property type="entry name" value="6-PHOSPHOGLUCONOLACTONASE"/>
    <property type="match status" value="1"/>
</dbReference>
<comment type="similarity">
    <text evidence="1">Belongs to the cycloisomerase 2 family.</text>
</comment>
<dbReference type="InterPro" id="IPR011045">
    <property type="entry name" value="N2O_reductase_N"/>
</dbReference>
<dbReference type="RefSeq" id="WP_090959918.1">
    <property type="nucleotide sequence ID" value="NZ_FOVG01000001.1"/>
</dbReference>
<proteinExistence type="inferred from homology"/>
<dbReference type="GO" id="GO:0017057">
    <property type="term" value="F:6-phosphogluconolactonase activity"/>
    <property type="evidence" value="ECO:0007669"/>
    <property type="project" value="TreeGrafter"/>
</dbReference>
<dbReference type="Gene3D" id="2.130.10.10">
    <property type="entry name" value="YVTN repeat-like/Quinoprotein amine dehydrogenase"/>
    <property type="match status" value="1"/>
</dbReference>
<keyword evidence="2" id="KW-0313">Glucose metabolism</keyword>
<sequence>MIRLKTALALLPLLCSCPLWATTFVYVSNAESGTVSRYQLSEANGSLQWRGDTPAGKKIMPLAASPDGKHLYGALRSPPYSIISWRVTGPHGDLQKMAVTPVAASFPWIITDKSGRYLLAASYDSDIVTSNRIDDKGIVTAQVTGEVKTGPHAHSVITDVTNHSLYVGNLGADRVLQYTFASDGAITPLGNGFVQGEKNSGARHSVISPDNRFLYNLAEMSGTITQFRRAADGSLTELKRWPNAVAKKYNLQHGEQRPAGYSDPTPRIWAADIKITPDGQFIYVTERTSSTVSGYRVDKQSGELTLIGSWPVEKQPRSMAIDAQGKWLIVSGEKSAVIGSYAIDPASGELKRVAEAPAGKGANWVTLITQ</sequence>
<accession>A0A1I4XCU0</accession>
<evidence type="ECO:0000256" key="1">
    <source>
        <dbReference type="ARBA" id="ARBA00005564"/>
    </source>
</evidence>
<organism evidence="4 5">
    <name type="scientific">Candidatus Pantoea varia</name>
    <dbReference type="NCBI Taxonomy" id="1881036"/>
    <lineage>
        <taxon>Bacteria</taxon>
        <taxon>Pseudomonadati</taxon>
        <taxon>Pseudomonadota</taxon>
        <taxon>Gammaproteobacteria</taxon>
        <taxon>Enterobacterales</taxon>
        <taxon>Erwiniaceae</taxon>
        <taxon>Pantoea</taxon>
    </lineage>
</organism>
<dbReference type="PROSITE" id="PS51257">
    <property type="entry name" value="PROKAR_LIPOPROTEIN"/>
    <property type="match status" value="1"/>
</dbReference>
<dbReference type="InterPro" id="IPR015943">
    <property type="entry name" value="WD40/YVTN_repeat-like_dom_sf"/>
</dbReference>
<keyword evidence="2" id="KW-0119">Carbohydrate metabolism</keyword>
<feature type="signal peptide" evidence="3">
    <location>
        <begin position="1"/>
        <end position="21"/>
    </location>
</feature>
<dbReference type="EMBL" id="FOVG01000001">
    <property type="protein sequence ID" value="SFN23069.1"/>
    <property type="molecule type" value="Genomic_DNA"/>
</dbReference>
<evidence type="ECO:0000256" key="3">
    <source>
        <dbReference type="SAM" id="SignalP"/>
    </source>
</evidence>
<keyword evidence="3" id="KW-0732">Signal</keyword>
<keyword evidence="5" id="KW-1185">Reference proteome</keyword>
<gene>
    <name evidence="4" type="ORF">SAMN05428971_0630</name>
</gene>
<dbReference type="InterPro" id="IPR019405">
    <property type="entry name" value="Lactonase_7-beta_prop"/>
</dbReference>
<reference evidence="5" key="1">
    <citation type="submission" date="2016-10" db="EMBL/GenBank/DDBJ databases">
        <authorList>
            <person name="Varghese N."/>
            <person name="Submissions S."/>
        </authorList>
    </citation>
    <scope>NUCLEOTIDE SEQUENCE [LARGE SCALE GENOMIC DNA]</scope>
    <source>
        <strain evidence="5">OV426</strain>
    </source>
</reference>